<organism evidence="3">
    <name type="scientific">uncultured soil bacterium</name>
    <dbReference type="NCBI Taxonomy" id="164851"/>
    <lineage>
        <taxon>Bacteria</taxon>
        <taxon>environmental samples</taxon>
    </lineage>
</organism>
<dbReference type="InterPro" id="IPR027417">
    <property type="entry name" value="P-loop_NTPase"/>
</dbReference>
<feature type="domain" description="KAP NTPase" evidence="2">
    <location>
        <begin position="210"/>
        <end position="474"/>
    </location>
</feature>
<evidence type="ECO:0000313" key="3">
    <source>
        <dbReference type="EMBL" id="ADK54849.1"/>
    </source>
</evidence>
<keyword evidence="1" id="KW-1133">Transmembrane helix</keyword>
<name>E2D2I5_9BACT</name>
<feature type="transmembrane region" description="Helical" evidence="1">
    <location>
        <begin position="294"/>
        <end position="313"/>
    </location>
</feature>
<reference evidence="3" key="1">
    <citation type="journal article" date="2010" name="Biopolymers">
        <title>Cloning large natural product gene clusters from the environment: piecing environmental DNA gene clusters back together with TAR.</title>
        <authorList>
            <person name="Kim J.H."/>
            <person name="Feng Z."/>
            <person name="Bauer J.D."/>
            <person name="Kallifidas D."/>
            <person name="Calle P.Y."/>
            <person name="Brady S.F."/>
        </authorList>
    </citation>
    <scope>NUCLEOTIDE SEQUENCE</scope>
</reference>
<evidence type="ECO:0000259" key="2">
    <source>
        <dbReference type="Pfam" id="PF07693"/>
    </source>
</evidence>
<dbReference type="InterPro" id="IPR011646">
    <property type="entry name" value="KAP_P-loop"/>
</dbReference>
<dbReference type="AlphaFoldDB" id="E2D2I5"/>
<feature type="transmembrane region" description="Helical" evidence="1">
    <location>
        <begin position="69"/>
        <end position="90"/>
    </location>
</feature>
<feature type="transmembrane region" description="Helical" evidence="1">
    <location>
        <begin position="325"/>
        <end position="345"/>
    </location>
</feature>
<proteinExistence type="predicted"/>
<evidence type="ECO:0000256" key="1">
    <source>
        <dbReference type="SAM" id="Phobius"/>
    </source>
</evidence>
<feature type="transmembrane region" description="Helical" evidence="1">
    <location>
        <begin position="110"/>
        <end position="130"/>
    </location>
</feature>
<keyword evidence="1" id="KW-0472">Membrane</keyword>
<sequence>MSELDVDVRVAILRIFRSPEFGHYADYKSEVEQRIEQDAEEINEAVFSARYEYGVADSWLIDWDELVGLVLRALAYVSVTITVLVTANHLWTSSPADLSWLDGLVAYKDWLAGAFAGVFVVLCVVIGRFARWRIIGWRAQSGFMDEAFHAYQAWLASEVRGFVSQAINELLGPRGVVAFPTYAPRLIELDTSTIAPSATVNQVKEFIEGHESSAIGLAGNRGSGKSTVLRALTQAPELSPFVTIVTSPVKYDAGEFLRRLLHAVAGTINLRANADDDEGDDDVRRHGRRGRLKAILSGLAGVAGLAIVLIKTLPVQPMLSRIDPVFVLGCALLAAALAGMFGMLAGRMSGSRTTSLPPDVRRARELIHMLQWEVEQGTNLKTTVKVHNVFDTSAENTRKDKSRTLSHAELVVALHELLHLFVQHNYPKKRLVVCIDELDKLDQPEHLVSVVNELKDVFHIRGVHFVVTVSTDALSSFESRGLADRDAFDSAFDTVVSTRWLTVDESINVIGSRAAGFAGEIAKFCHAWSGGLVRDLLRAARKAVELQKAADRALTVSEIVSGLVLDDLCSATQASLRNLASEDKDVDALWELHCMLERARDSTTPGREAVAALSFSNETFEVLKAKVLLGLYLVDLAGSTDQADGAIERVGTAIGRISGPRPMREAAVAAAVPDGPL</sequence>
<dbReference type="EMBL" id="GQ475283">
    <property type="protein sequence ID" value="ADK54849.1"/>
    <property type="molecule type" value="Genomic_DNA"/>
</dbReference>
<protein>
    <recommendedName>
        <fullName evidence="2">KAP NTPase domain-containing protein</fullName>
    </recommendedName>
</protein>
<keyword evidence="1" id="KW-0812">Transmembrane</keyword>
<dbReference type="SUPFAM" id="SSF52540">
    <property type="entry name" value="P-loop containing nucleoside triphosphate hydrolases"/>
    <property type="match status" value="1"/>
</dbReference>
<dbReference type="Pfam" id="PF07693">
    <property type="entry name" value="KAP_NTPase"/>
    <property type="match status" value="1"/>
</dbReference>
<accession>E2D2I5</accession>